<evidence type="ECO:0000313" key="4">
    <source>
        <dbReference type="Proteomes" id="UP000235682"/>
    </source>
</evidence>
<dbReference type="SUPFAM" id="SSF52218">
    <property type="entry name" value="Flavoproteins"/>
    <property type="match status" value="1"/>
</dbReference>
<dbReference type="GO" id="GO:0003955">
    <property type="term" value="F:NAD(P)H dehydrogenase (quinone) activity"/>
    <property type="evidence" value="ECO:0007669"/>
    <property type="project" value="InterPro"/>
</dbReference>
<evidence type="ECO:0000259" key="2">
    <source>
        <dbReference type="PROSITE" id="PS50902"/>
    </source>
</evidence>
<keyword evidence="4" id="KW-1185">Reference proteome</keyword>
<dbReference type="PANTHER" id="PTHR30546:SF23">
    <property type="entry name" value="FLAVOPROTEIN-LIKE PROTEIN YCP4-RELATED"/>
    <property type="match status" value="1"/>
</dbReference>
<organism evidence="3 4">
    <name type="scientific">Dolosicoccus paucivorans</name>
    <dbReference type="NCBI Taxonomy" id="84521"/>
    <lineage>
        <taxon>Bacteria</taxon>
        <taxon>Bacillati</taxon>
        <taxon>Bacillota</taxon>
        <taxon>Bacilli</taxon>
        <taxon>Lactobacillales</taxon>
        <taxon>Aerococcaceae</taxon>
        <taxon>Dolosicoccus</taxon>
    </lineage>
</organism>
<dbReference type="AlphaFoldDB" id="A0A2N6SPZ8"/>
<dbReference type="Pfam" id="PF03358">
    <property type="entry name" value="FMN_red"/>
    <property type="match status" value="1"/>
</dbReference>
<dbReference type="STRING" id="84521.SAMN04487994_102320"/>
<comment type="similarity">
    <text evidence="1">Belongs to the WrbA family.</text>
</comment>
<dbReference type="Gene3D" id="3.40.50.360">
    <property type="match status" value="1"/>
</dbReference>
<accession>A0A2N6SPZ8</accession>
<evidence type="ECO:0000313" key="3">
    <source>
        <dbReference type="EMBL" id="PMC59141.1"/>
    </source>
</evidence>
<dbReference type="InterPro" id="IPR010089">
    <property type="entry name" value="Flavoprotein_WrbA-like"/>
</dbReference>
<dbReference type="NCBIfam" id="TIGR01755">
    <property type="entry name" value="flav_wrbA"/>
    <property type="match status" value="1"/>
</dbReference>
<name>A0A2N6SPZ8_9LACT</name>
<reference evidence="3 4" key="1">
    <citation type="submission" date="2017-09" db="EMBL/GenBank/DDBJ databases">
        <title>Bacterial strain isolated from the female urinary microbiota.</title>
        <authorList>
            <person name="Thomas-White K."/>
            <person name="Kumar N."/>
            <person name="Forster S."/>
            <person name="Putonti C."/>
            <person name="Lawley T."/>
            <person name="Wolfe A.J."/>
        </authorList>
    </citation>
    <scope>NUCLEOTIDE SEQUENCE [LARGE SCALE GENOMIC DNA]</scope>
    <source>
        <strain evidence="3 4">UMB0852</strain>
    </source>
</reference>
<dbReference type="GO" id="GO:0016020">
    <property type="term" value="C:membrane"/>
    <property type="evidence" value="ECO:0007669"/>
    <property type="project" value="TreeGrafter"/>
</dbReference>
<evidence type="ECO:0000256" key="1">
    <source>
        <dbReference type="ARBA" id="ARBA00006961"/>
    </source>
</evidence>
<proteinExistence type="inferred from homology"/>
<dbReference type="RefSeq" id="WP_102233254.1">
    <property type="nucleotide sequence ID" value="NZ_PNHE01000001.1"/>
</dbReference>
<dbReference type="InterPro" id="IPR008254">
    <property type="entry name" value="Flavodoxin/NO_synth"/>
</dbReference>
<sequence length="202" mass="22073">MAKLLILYYSSTGTNTALARMAEKHAKAQGADIRLRKVAELAPDVVINSKPEWRANADATKEIEIATPEDVIWAEAIIFSFPTRFGVMASQMKQFIDTLGGVWAQGHTANKVVTGFVSTNTIHGGQETTLLSLYNQMMHWGSIVVTPGFTSESIATLSNPYGISVTANEGNLEQPFQEDQEVVSQAINDMVGRLLEITDKLN</sequence>
<protein>
    <submittedName>
        <fullName evidence="3">NAD(P)H:quinone oxidoreductase, type IV</fullName>
    </submittedName>
</protein>
<dbReference type="PROSITE" id="PS50902">
    <property type="entry name" value="FLAVODOXIN_LIKE"/>
    <property type="match status" value="1"/>
</dbReference>
<dbReference type="EMBL" id="PNHE01000001">
    <property type="protein sequence ID" value="PMC59141.1"/>
    <property type="molecule type" value="Genomic_DNA"/>
</dbReference>
<feature type="domain" description="Flavodoxin-like" evidence="2">
    <location>
        <begin position="4"/>
        <end position="191"/>
    </location>
</feature>
<dbReference type="InterPro" id="IPR005025">
    <property type="entry name" value="FMN_Rdtase-like_dom"/>
</dbReference>
<dbReference type="NCBIfam" id="NF002999">
    <property type="entry name" value="PRK03767.1"/>
    <property type="match status" value="1"/>
</dbReference>
<comment type="caution">
    <text evidence="3">The sequence shown here is derived from an EMBL/GenBank/DDBJ whole genome shotgun (WGS) entry which is preliminary data.</text>
</comment>
<dbReference type="PANTHER" id="PTHR30546">
    <property type="entry name" value="FLAVODOXIN-RELATED PROTEIN WRBA-RELATED"/>
    <property type="match status" value="1"/>
</dbReference>
<gene>
    <name evidence="3" type="ORF">CJ205_00085</name>
</gene>
<dbReference type="GO" id="GO:0010181">
    <property type="term" value="F:FMN binding"/>
    <property type="evidence" value="ECO:0007669"/>
    <property type="project" value="InterPro"/>
</dbReference>
<dbReference type="InterPro" id="IPR029039">
    <property type="entry name" value="Flavoprotein-like_sf"/>
</dbReference>
<dbReference type="Proteomes" id="UP000235682">
    <property type="component" value="Unassembled WGS sequence"/>
</dbReference>